<evidence type="ECO:0000256" key="14">
    <source>
        <dbReference type="ARBA" id="ARBA00060881"/>
    </source>
</evidence>
<dbReference type="Proteomes" id="UP000293377">
    <property type="component" value="Unassembled WGS sequence"/>
</dbReference>
<dbReference type="InterPro" id="IPR001357">
    <property type="entry name" value="BRCT_dom"/>
</dbReference>
<evidence type="ECO:0000313" key="18">
    <source>
        <dbReference type="Proteomes" id="UP000293377"/>
    </source>
</evidence>
<dbReference type="PIRSF" id="PIRSF001604">
    <property type="entry name" value="LigA"/>
    <property type="match status" value="1"/>
</dbReference>
<feature type="domain" description="BRCT" evidence="16">
    <location>
        <begin position="595"/>
        <end position="668"/>
    </location>
</feature>
<dbReference type="Gene3D" id="3.40.50.10190">
    <property type="entry name" value="BRCT domain"/>
    <property type="match status" value="1"/>
</dbReference>
<dbReference type="Gene3D" id="3.30.470.30">
    <property type="entry name" value="DNA ligase/mRNA capping enzyme"/>
    <property type="match status" value="1"/>
</dbReference>
<feature type="binding site" evidence="15">
    <location>
        <begin position="35"/>
        <end position="39"/>
    </location>
    <ligand>
        <name>NAD(+)</name>
        <dbReference type="ChEBI" id="CHEBI:57540"/>
    </ligand>
</feature>
<comment type="caution">
    <text evidence="17">The sequence shown here is derived from an EMBL/GenBank/DDBJ whole genome shotgun (WGS) entry which is preliminary data.</text>
</comment>
<evidence type="ECO:0000256" key="13">
    <source>
        <dbReference type="ARBA" id="ARBA00034005"/>
    </source>
</evidence>
<evidence type="ECO:0000256" key="8">
    <source>
        <dbReference type="ARBA" id="ARBA00022833"/>
    </source>
</evidence>
<dbReference type="Pfam" id="PF03119">
    <property type="entry name" value="DNA_ligase_ZBD"/>
    <property type="match status" value="1"/>
</dbReference>
<evidence type="ECO:0000313" key="17">
    <source>
        <dbReference type="EMBL" id="RZB12944.1"/>
    </source>
</evidence>
<dbReference type="GO" id="GO:0003911">
    <property type="term" value="F:DNA ligase (NAD+) activity"/>
    <property type="evidence" value="ECO:0007669"/>
    <property type="project" value="UniProtKB-UniRule"/>
</dbReference>
<dbReference type="CDD" id="cd17748">
    <property type="entry name" value="BRCT_DNA_ligase_like"/>
    <property type="match status" value="1"/>
</dbReference>
<dbReference type="InterPro" id="IPR041663">
    <property type="entry name" value="DisA/LigA_HHH"/>
</dbReference>
<dbReference type="HAMAP" id="MF_01588">
    <property type="entry name" value="DNA_ligase_A"/>
    <property type="match status" value="1"/>
</dbReference>
<dbReference type="InterPro" id="IPR012340">
    <property type="entry name" value="NA-bd_OB-fold"/>
</dbReference>
<evidence type="ECO:0000256" key="6">
    <source>
        <dbReference type="ARBA" id="ARBA00022723"/>
    </source>
</evidence>
<dbReference type="AlphaFoldDB" id="A0A4V2BQR9"/>
<organism evidence="17 18">
    <name type="scientific">Ehrlichia minasensis</name>
    <dbReference type="NCBI Taxonomy" id="1242993"/>
    <lineage>
        <taxon>Bacteria</taxon>
        <taxon>Pseudomonadati</taxon>
        <taxon>Pseudomonadota</taxon>
        <taxon>Alphaproteobacteria</taxon>
        <taxon>Rickettsiales</taxon>
        <taxon>Anaplasmataceae</taxon>
        <taxon>Ehrlichia</taxon>
    </lineage>
</organism>
<evidence type="ECO:0000256" key="2">
    <source>
        <dbReference type="ARBA" id="ARBA00012722"/>
    </source>
</evidence>
<keyword evidence="5 15" id="KW-0235">DNA replication</keyword>
<dbReference type="GO" id="GO:0006260">
    <property type="term" value="P:DNA replication"/>
    <property type="evidence" value="ECO:0007669"/>
    <property type="project" value="UniProtKB-KW"/>
</dbReference>
<gene>
    <name evidence="15" type="primary">ligA</name>
    <name evidence="17" type="ORF">DRF75_01485</name>
</gene>
<evidence type="ECO:0000256" key="11">
    <source>
        <dbReference type="ARBA" id="ARBA00023204"/>
    </source>
</evidence>
<dbReference type="EC" id="6.5.1.2" evidence="2 15"/>
<keyword evidence="6 15" id="KW-0479">Metal-binding</keyword>
<feature type="active site" description="N6-AMP-lysine intermediate" evidence="15">
    <location>
        <position position="120"/>
    </location>
</feature>
<dbReference type="Gene3D" id="2.40.50.140">
    <property type="entry name" value="Nucleic acid-binding proteins"/>
    <property type="match status" value="1"/>
</dbReference>
<name>A0A4V2BQR9_9RICK</name>
<dbReference type="PANTHER" id="PTHR23389">
    <property type="entry name" value="CHROMOSOME TRANSMISSION FIDELITY FACTOR 18"/>
    <property type="match status" value="1"/>
</dbReference>
<comment type="cofactor">
    <cofactor evidence="15">
        <name>Mg(2+)</name>
        <dbReference type="ChEBI" id="CHEBI:18420"/>
    </cofactor>
    <cofactor evidence="15">
        <name>Mn(2+)</name>
        <dbReference type="ChEBI" id="CHEBI:29035"/>
    </cofactor>
</comment>
<evidence type="ECO:0000256" key="4">
    <source>
        <dbReference type="ARBA" id="ARBA00022598"/>
    </source>
</evidence>
<feature type="binding site" evidence="15">
    <location>
        <position position="420"/>
    </location>
    <ligand>
        <name>Zn(2+)</name>
        <dbReference type="ChEBI" id="CHEBI:29105"/>
    </ligand>
</feature>
<evidence type="ECO:0000256" key="7">
    <source>
        <dbReference type="ARBA" id="ARBA00022763"/>
    </source>
</evidence>
<dbReference type="NCBIfam" id="NF005932">
    <property type="entry name" value="PRK07956.1"/>
    <property type="match status" value="1"/>
</dbReference>
<evidence type="ECO:0000256" key="15">
    <source>
        <dbReference type="HAMAP-Rule" id="MF_01588"/>
    </source>
</evidence>
<dbReference type="InterPro" id="IPR004149">
    <property type="entry name" value="Znf_DNAligase_C4"/>
</dbReference>
<feature type="binding site" evidence="15">
    <location>
        <position position="141"/>
    </location>
    <ligand>
        <name>NAD(+)</name>
        <dbReference type="ChEBI" id="CHEBI:57540"/>
    </ligand>
</feature>
<dbReference type="InterPro" id="IPR010994">
    <property type="entry name" value="RuvA_2-like"/>
</dbReference>
<sequence length="678" mass="77095">MMKQEEAKLELDKLNSQIQHHDFLYYTQDNPEISDAEYDVLCHKRNLILESFPALALSNNYQDNVGSAPDAKFAKVKHAEKMLSLDNAFNEQDIEKFITRTKKLLNMDNSQSIPISCELKIDGLSFSVIYKKGKIFQASTRGNGYFGENITNNVKTIKNLPHTIQNAPDSLEVRGEIYIDRSDFIQLNKDGNNFANPRNAAAGSIRQLDINITTQRKLKYFMYTIVNTKCLTQEEILNQLKTWGFCINEHTITTNNIEDALNFYNQLYNNRSNITYDIDGIIYKVNDIKSQHILGATNKSPRWAIAYKFPAAEAKTLVNKISIQIGRTGVLTPIAELAPINIGGVIVTRASLHNKSEIERKDIREGDYVIVKRAGDVIPQVVDVDKNLRAQELTKFIFPTTCPSCGSNLFQAEQEVSIYCTGELFCKNQILEKIKHFVSKDAFNIIGFGKKQLLFFYEQGLITNIADIFTLEEKIRNSDLKLESLHGWGEKSIHNLLSAINNSKTISLENFIFALGIRFVGKYIAKTLANYFLSYEKWYHEMLRLAQDENYLLNIQQIGYKTIHSLKMFFTEQHNLDTINNLVKHITITDVKPTSHLSLLHGKTIVFTGELSSMSRHEAKTKSETAGAKVSSSLSKNTDFLIVGNNPGSKHKKAQSLNIQILTEDLWLQYIEPNTDEN</sequence>
<dbReference type="NCBIfam" id="TIGR00575">
    <property type="entry name" value="dnlj"/>
    <property type="match status" value="1"/>
</dbReference>
<dbReference type="PROSITE" id="PS50172">
    <property type="entry name" value="BRCT"/>
    <property type="match status" value="1"/>
</dbReference>
<evidence type="ECO:0000256" key="1">
    <source>
        <dbReference type="ARBA" id="ARBA00004067"/>
    </source>
</evidence>
<proteinExistence type="inferred from homology"/>
<feature type="binding site" evidence="15">
    <location>
        <begin position="84"/>
        <end position="85"/>
    </location>
    <ligand>
        <name>NAD(+)</name>
        <dbReference type="ChEBI" id="CHEBI:57540"/>
    </ligand>
</feature>
<dbReference type="Gene3D" id="1.10.287.610">
    <property type="entry name" value="Helix hairpin bin"/>
    <property type="match status" value="1"/>
</dbReference>
<feature type="binding site" evidence="15">
    <location>
        <position position="426"/>
    </location>
    <ligand>
        <name>Zn(2+)</name>
        <dbReference type="ChEBI" id="CHEBI:29105"/>
    </ligand>
</feature>
<dbReference type="InterPro" id="IPR013840">
    <property type="entry name" value="DNAligase_N"/>
</dbReference>
<keyword evidence="11 15" id="KW-0234">DNA repair</keyword>
<dbReference type="InterPro" id="IPR013839">
    <property type="entry name" value="DNAligase_adenylation"/>
</dbReference>
<feature type="binding site" evidence="15">
    <location>
        <position position="176"/>
    </location>
    <ligand>
        <name>NAD(+)</name>
        <dbReference type="ChEBI" id="CHEBI:57540"/>
    </ligand>
</feature>
<dbReference type="InterPro" id="IPR001679">
    <property type="entry name" value="DNA_ligase"/>
</dbReference>
<keyword evidence="7 15" id="KW-0227">DNA damage</keyword>
<dbReference type="GO" id="GO:0006281">
    <property type="term" value="P:DNA repair"/>
    <property type="evidence" value="ECO:0007669"/>
    <property type="project" value="UniProtKB-KW"/>
</dbReference>
<evidence type="ECO:0000259" key="16">
    <source>
        <dbReference type="PROSITE" id="PS50172"/>
    </source>
</evidence>
<dbReference type="Pfam" id="PF01653">
    <property type="entry name" value="DNA_ligase_aden"/>
    <property type="match status" value="1"/>
</dbReference>
<reference evidence="17 18" key="1">
    <citation type="submission" date="2018-06" db="EMBL/GenBank/DDBJ databases">
        <title>Complete Genome Sequence of Ehrlichia minasensis Isolated From Cattle.</title>
        <authorList>
            <person name="Aguiar D.M."/>
            <person name="Araujo J.P.A.Jr."/>
            <person name="Nakazato L."/>
            <person name="Bard E."/>
            <person name="Cabezas-Cruz A."/>
        </authorList>
    </citation>
    <scope>NUCLEOTIDE SEQUENCE [LARGE SCALE GENOMIC DNA]</scope>
    <source>
        <strain evidence="17 18">B11</strain>
    </source>
</reference>
<dbReference type="Pfam" id="PF12826">
    <property type="entry name" value="HHH_2"/>
    <property type="match status" value="1"/>
</dbReference>
<dbReference type="SMART" id="SM00292">
    <property type="entry name" value="BRCT"/>
    <property type="match status" value="1"/>
</dbReference>
<evidence type="ECO:0000256" key="3">
    <source>
        <dbReference type="ARBA" id="ARBA00013308"/>
    </source>
</evidence>
<dbReference type="Pfam" id="PF00533">
    <property type="entry name" value="BRCT"/>
    <property type="match status" value="1"/>
</dbReference>
<comment type="similarity">
    <text evidence="14 15">Belongs to the NAD-dependent DNA ligase family. LigA subfamily.</text>
</comment>
<accession>A0A4V2BQR9</accession>
<evidence type="ECO:0000256" key="9">
    <source>
        <dbReference type="ARBA" id="ARBA00022842"/>
    </source>
</evidence>
<dbReference type="FunFam" id="2.40.50.140:FF:000012">
    <property type="entry name" value="DNA ligase"/>
    <property type="match status" value="1"/>
</dbReference>
<dbReference type="SUPFAM" id="SSF50249">
    <property type="entry name" value="Nucleic acid-binding proteins"/>
    <property type="match status" value="1"/>
</dbReference>
<evidence type="ECO:0000256" key="5">
    <source>
        <dbReference type="ARBA" id="ARBA00022705"/>
    </source>
</evidence>
<dbReference type="SUPFAM" id="SSF52113">
    <property type="entry name" value="BRCT domain"/>
    <property type="match status" value="1"/>
</dbReference>
<dbReference type="InterPro" id="IPR036420">
    <property type="entry name" value="BRCT_dom_sf"/>
</dbReference>
<dbReference type="EMBL" id="QOHL01000004">
    <property type="protein sequence ID" value="RZB12944.1"/>
    <property type="molecule type" value="Genomic_DNA"/>
</dbReference>
<comment type="catalytic activity">
    <reaction evidence="13 15">
        <text>NAD(+) + (deoxyribonucleotide)n-3'-hydroxyl + 5'-phospho-(deoxyribonucleotide)m = (deoxyribonucleotide)n+m + AMP + beta-nicotinamide D-nucleotide.</text>
        <dbReference type="EC" id="6.5.1.2"/>
    </reaction>
</comment>
<protein>
    <recommendedName>
        <fullName evidence="3 15">DNA ligase</fullName>
        <ecNumber evidence="2 15">6.5.1.2</ecNumber>
    </recommendedName>
    <alternativeName>
        <fullName evidence="15">Polydeoxyribonucleotide synthase [NAD(+)]</fullName>
    </alternativeName>
</protein>
<feature type="binding site" evidence="15">
    <location>
        <position position="284"/>
    </location>
    <ligand>
        <name>NAD(+)</name>
        <dbReference type="ChEBI" id="CHEBI:57540"/>
    </ligand>
</feature>
<feature type="binding site" evidence="15">
    <location>
        <position position="405"/>
    </location>
    <ligand>
        <name>Zn(2+)</name>
        <dbReference type="ChEBI" id="CHEBI:29105"/>
    </ligand>
</feature>
<feature type="binding site" evidence="15">
    <location>
        <position position="118"/>
    </location>
    <ligand>
        <name>NAD(+)</name>
        <dbReference type="ChEBI" id="CHEBI:57540"/>
    </ligand>
</feature>
<feature type="binding site" evidence="15">
    <location>
        <position position="402"/>
    </location>
    <ligand>
        <name>Zn(2+)</name>
        <dbReference type="ChEBI" id="CHEBI:29105"/>
    </ligand>
</feature>
<dbReference type="GO" id="GO:0046872">
    <property type="term" value="F:metal ion binding"/>
    <property type="evidence" value="ECO:0007669"/>
    <property type="project" value="UniProtKB-KW"/>
</dbReference>
<dbReference type="Gene3D" id="1.10.150.20">
    <property type="entry name" value="5' to 3' exonuclease, C-terminal subdomain"/>
    <property type="match status" value="2"/>
</dbReference>
<keyword evidence="12 15" id="KW-0464">Manganese</keyword>
<dbReference type="OrthoDB" id="9759736at2"/>
<dbReference type="CDD" id="cd00114">
    <property type="entry name" value="LIGANc"/>
    <property type="match status" value="1"/>
</dbReference>
<keyword evidence="4 15" id="KW-0436">Ligase</keyword>
<keyword evidence="9 15" id="KW-0460">Magnesium</keyword>
<dbReference type="SUPFAM" id="SSF47781">
    <property type="entry name" value="RuvA domain 2-like"/>
    <property type="match status" value="1"/>
</dbReference>
<dbReference type="Gene3D" id="6.20.10.30">
    <property type="match status" value="1"/>
</dbReference>
<evidence type="ECO:0000256" key="12">
    <source>
        <dbReference type="ARBA" id="ARBA00023211"/>
    </source>
</evidence>
<keyword evidence="8 15" id="KW-0862">Zinc</keyword>
<dbReference type="PANTHER" id="PTHR23389:SF9">
    <property type="entry name" value="DNA LIGASE"/>
    <property type="match status" value="1"/>
</dbReference>
<dbReference type="Pfam" id="PF03120">
    <property type="entry name" value="OB_DNA_ligase"/>
    <property type="match status" value="1"/>
</dbReference>
<dbReference type="SMART" id="SM00532">
    <property type="entry name" value="LIGANc"/>
    <property type="match status" value="1"/>
</dbReference>
<dbReference type="STRING" id="1242993.ehr_00394"/>
<dbReference type="InterPro" id="IPR004150">
    <property type="entry name" value="NAD_DNA_ligase_OB"/>
</dbReference>
<keyword evidence="18" id="KW-1185">Reference proteome</keyword>
<evidence type="ECO:0000256" key="10">
    <source>
        <dbReference type="ARBA" id="ARBA00023027"/>
    </source>
</evidence>
<dbReference type="SUPFAM" id="SSF56091">
    <property type="entry name" value="DNA ligase/mRNA capping enzyme, catalytic domain"/>
    <property type="match status" value="1"/>
</dbReference>
<feature type="binding site" evidence="15">
    <location>
        <position position="308"/>
    </location>
    <ligand>
        <name>NAD(+)</name>
        <dbReference type="ChEBI" id="CHEBI:57540"/>
    </ligand>
</feature>
<comment type="function">
    <text evidence="1 15">DNA ligase that catalyzes the formation of phosphodiester linkages between 5'-phosphoryl and 3'-hydroxyl groups in double-stranded DNA using NAD as a coenzyme and as the energy source for the reaction. It is essential for DNA replication and repair of damaged DNA.</text>
</comment>
<keyword evidence="10 15" id="KW-0520">NAD</keyword>